<organism evidence="2 3">
    <name type="scientific">Iodidimonas gelatinilytica</name>
    <dbReference type="NCBI Taxonomy" id="1236966"/>
    <lineage>
        <taxon>Bacteria</taxon>
        <taxon>Pseudomonadati</taxon>
        <taxon>Pseudomonadota</taxon>
        <taxon>Alphaproteobacteria</taxon>
        <taxon>Iodidimonadales</taxon>
        <taxon>Iodidimonadaceae</taxon>
        <taxon>Iodidimonas</taxon>
    </lineage>
</organism>
<evidence type="ECO:0000313" key="2">
    <source>
        <dbReference type="EMBL" id="GEQ99912.1"/>
    </source>
</evidence>
<evidence type="ECO:0000256" key="1">
    <source>
        <dbReference type="SAM" id="MobiDB-lite"/>
    </source>
</evidence>
<dbReference type="RefSeq" id="WP_280177282.1">
    <property type="nucleotide sequence ID" value="NZ_BKCM01000002.1"/>
</dbReference>
<keyword evidence="3" id="KW-1185">Reference proteome</keyword>
<name>A0A5A7MV85_9PROT</name>
<reference evidence="2 3" key="1">
    <citation type="submission" date="2019-09" db="EMBL/GenBank/DDBJ databases">
        <title>NBRP : Genome information of microbial organism related human and environment.</title>
        <authorList>
            <person name="Hattori M."/>
            <person name="Oshima K."/>
            <person name="Inaba H."/>
            <person name="Suda W."/>
            <person name="Sakamoto M."/>
            <person name="Iino T."/>
            <person name="Kitahara M."/>
            <person name="Oshida Y."/>
            <person name="Iida T."/>
            <person name="Kudo T."/>
            <person name="Itoh T."/>
            <person name="Ohkuma M."/>
        </authorList>
    </citation>
    <scope>NUCLEOTIDE SEQUENCE [LARGE SCALE GENOMIC DNA]</scope>
    <source>
        <strain evidence="2 3">Mie-1</strain>
    </source>
</reference>
<dbReference type="AlphaFoldDB" id="A0A5A7MV85"/>
<evidence type="ECO:0000313" key="3">
    <source>
        <dbReference type="Proteomes" id="UP000325187"/>
    </source>
</evidence>
<feature type="region of interest" description="Disordered" evidence="1">
    <location>
        <begin position="1"/>
        <end position="20"/>
    </location>
</feature>
<gene>
    <name evidence="2" type="ORF">JCM17845_05360</name>
</gene>
<sequence>MGLPIAMDRHSKEDALSAESQIDRQVTELALYGLPDALSG</sequence>
<proteinExistence type="predicted"/>
<dbReference type="EMBL" id="BKCM01000002">
    <property type="protein sequence ID" value="GEQ99912.1"/>
    <property type="molecule type" value="Genomic_DNA"/>
</dbReference>
<comment type="caution">
    <text evidence="2">The sequence shown here is derived from an EMBL/GenBank/DDBJ whole genome shotgun (WGS) entry which is preliminary data.</text>
</comment>
<protein>
    <submittedName>
        <fullName evidence="2">Uncharacterized protein</fullName>
    </submittedName>
</protein>
<feature type="compositionally biased region" description="Basic and acidic residues" evidence="1">
    <location>
        <begin position="7"/>
        <end position="20"/>
    </location>
</feature>
<accession>A0A5A7MV85</accession>
<dbReference type="Proteomes" id="UP000325187">
    <property type="component" value="Unassembled WGS sequence"/>
</dbReference>